<dbReference type="InterPro" id="IPR036291">
    <property type="entry name" value="NAD(P)-bd_dom_sf"/>
</dbReference>
<dbReference type="GO" id="GO:0016491">
    <property type="term" value="F:oxidoreductase activity"/>
    <property type="evidence" value="ECO:0007669"/>
    <property type="project" value="UniProtKB-KW"/>
</dbReference>
<proteinExistence type="predicted"/>
<reference evidence="3" key="1">
    <citation type="submission" date="2020-01" db="EMBL/GenBank/DDBJ databases">
        <title>Draft genome sequence of the Termite Coptotermes fromosanus.</title>
        <authorList>
            <person name="Itakura S."/>
            <person name="Yosikawa Y."/>
            <person name="Umezawa K."/>
        </authorList>
    </citation>
    <scope>NUCLEOTIDE SEQUENCE [LARGE SCALE GENOMIC DNA]</scope>
</reference>
<protein>
    <submittedName>
        <fullName evidence="2">Uncharacterized protein</fullName>
    </submittedName>
</protein>
<evidence type="ECO:0000313" key="2">
    <source>
        <dbReference type="EMBL" id="GFG29723.1"/>
    </source>
</evidence>
<dbReference type="EMBL" id="BLKM01003820">
    <property type="protein sequence ID" value="GFG29723.1"/>
    <property type="molecule type" value="Genomic_DNA"/>
</dbReference>
<dbReference type="InParanoid" id="A0A6L2PB88"/>
<accession>A0A6L2PB88</accession>
<dbReference type="Gene3D" id="3.40.50.720">
    <property type="entry name" value="NAD(P)-binding Rossmann-like Domain"/>
    <property type="match status" value="1"/>
</dbReference>
<dbReference type="InterPro" id="IPR002347">
    <property type="entry name" value="SDR_fam"/>
</dbReference>
<gene>
    <name evidence="2" type="ORF">Cfor_03308</name>
</gene>
<name>A0A6L2PB88_COPFO</name>
<evidence type="ECO:0000313" key="3">
    <source>
        <dbReference type="Proteomes" id="UP000502823"/>
    </source>
</evidence>
<keyword evidence="1" id="KW-0560">Oxidoreductase</keyword>
<keyword evidence="3" id="KW-1185">Reference proteome</keyword>
<comment type="caution">
    <text evidence="2">The sequence shown here is derived from an EMBL/GenBank/DDBJ whole genome shotgun (WGS) entry which is preliminary data.</text>
</comment>
<sequence length="281" mass="31128">MYWLCENKAGKVVYQRLVADAAVDLESKLSGGRVILACRDLKRAQDAADDIRRKTSGTEGAGEVLTVHLDLSSLDSVRECAQTLLRTEKYINILINNAGVCLCPKGLTKDGFEMQFGVNHLGHFLFTNLLLPRIIRSAPARIIIVSSHIHVMRTYSTNRLHRTGVTTYALDPGPVATEALRHVDESMFHGAGLFFRMIRFGMLTPKQGAQTSIYCAVDETVSEQSGFYYRNCQKTTPSAAARDPVKAKTLWDVSVRLVGLGDWDPFTADDVPSESVENTKF</sequence>
<dbReference type="PANTHER" id="PTHR43157">
    <property type="entry name" value="PHOSPHATIDYLINOSITOL-GLYCAN BIOSYNTHESIS CLASS F PROTEIN-RELATED"/>
    <property type="match status" value="1"/>
</dbReference>
<dbReference type="OrthoDB" id="191139at2759"/>
<dbReference type="Pfam" id="PF00106">
    <property type="entry name" value="adh_short"/>
    <property type="match status" value="1"/>
</dbReference>
<evidence type="ECO:0000256" key="1">
    <source>
        <dbReference type="ARBA" id="ARBA00023002"/>
    </source>
</evidence>
<dbReference type="AlphaFoldDB" id="A0A6L2PB88"/>
<dbReference type="Proteomes" id="UP000502823">
    <property type="component" value="Unassembled WGS sequence"/>
</dbReference>
<dbReference type="SUPFAM" id="SSF51735">
    <property type="entry name" value="NAD(P)-binding Rossmann-fold domains"/>
    <property type="match status" value="1"/>
</dbReference>
<dbReference type="PANTHER" id="PTHR43157:SF73">
    <property type="entry name" value="WW DOMAIN-CONTAINING OXIDOREDUCTASE-LIKE PROTEIN"/>
    <property type="match status" value="1"/>
</dbReference>
<organism evidence="2 3">
    <name type="scientific">Coptotermes formosanus</name>
    <name type="common">Formosan subterranean termite</name>
    <dbReference type="NCBI Taxonomy" id="36987"/>
    <lineage>
        <taxon>Eukaryota</taxon>
        <taxon>Metazoa</taxon>
        <taxon>Ecdysozoa</taxon>
        <taxon>Arthropoda</taxon>
        <taxon>Hexapoda</taxon>
        <taxon>Insecta</taxon>
        <taxon>Pterygota</taxon>
        <taxon>Neoptera</taxon>
        <taxon>Polyneoptera</taxon>
        <taxon>Dictyoptera</taxon>
        <taxon>Blattodea</taxon>
        <taxon>Blattoidea</taxon>
        <taxon>Termitoidae</taxon>
        <taxon>Rhinotermitidae</taxon>
        <taxon>Coptotermes</taxon>
    </lineage>
</organism>